<name>A0A837CI82_9BRAD</name>
<organism evidence="1 2">
    <name type="scientific">Bradyrhizobium diazoefficiens SEMIA 5080</name>
    <dbReference type="NCBI Taxonomy" id="754504"/>
    <lineage>
        <taxon>Bacteria</taxon>
        <taxon>Pseudomonadati</taxon>
        <taxon>Pseudomonadota</taxon>
        <taxon>Alphaproteobacteria</taxon>
        <taxon>Hyphomicrobiales</taxon>
        <taxon>Nitrobacteraceae</taxon>
        <taxon>Bradyrhizobium</taxon>
    </lineage>
</organism>
<reference evidence="1 2" key="1">
    <citation type="journal article" date="2014" name="BMC Genomics">
        <title>Comparative genomics of Bradyrhizobium japonicum CPAC 15 and Bradyrhizobium diazoefficiens CPAC 7: elite model strains for understanding symbiotic performance with soybean.</title>
        <authorList>
            <person name="Siqueira A.F."/>
            <person name="Ormeno-Orrillo E."/>
            <person name="Souza R.C."/>
            <person name="Rodrigues E.P."/>
            <person name="Almeida L.G."/>
            <person name="Barcellos F.G."/>
            <person name="Batista J.S."/>
            <person name="Nakatami A.S."/>
            <person name="Martinez-Romero E."/>
            <person name="Vasconcelos A.T."/>
            <person name="Hungria M."/>
        </authorList>
    </citation>
    <scope>NUCLEOTIDE SEQUENCE [LARGE SCALE GENOMIC DNA]</scope>
    <source>
        <strain evidence="1 2">SEMIA 5080</strain>
    </source>
</reference>
<protein>
    <submittedName>
        <fullName evidence="1">Uncharacterized protein</fullName>
    </submittedName>
</protein>
<proteinExistence type="predicted"/>
<dbReference type="AlphaFoldDB" id="A0A837CI82"/>
<sequence length="73" mass="7937">MTRPFSRSLFGAVTRLGLAGQSLRLQTLTVLVEGVLVLRIVAHRLVRVGGLERLVGFTLGAIRGLMSQHIDLV</sequence>
<dbReference type="EMBL" id="ADOU02000004">
    <property type="protein sequence ID" value="KGJ68698.1"/>
    <property type="molecule type" value="Genomic_DNA"/>
</dbReference>
<gene>
    <name evidence="1" type="ORF">BJA5080_00402</name>
</gene>
<accession>A0A837CI82</accession>
<evidence type="ECO:0000313" key="1">
    <source>
        <dbReference type="EMBL" id="KGJ68698.1"/>
    </source>
</evidence>
<comment type="caution">
    <text evidence="1">The sequence shown here is derived from an EMBL/GenBank/DDBJ whole genome shotgun (WGS) entry which is preliminary data.</text>
</comment>
<evidence type="ECO:0000313" key="2">
    <source>
        <dbReference type="Proteomes" id="UP000024900"/>
    </source>
</evidence>
<dbReference type="Proteomes" id="UP000024900">
    <property type="component" value="Unassembled WGS sequence"/>
</dbReference>